<comment type="caution">
    <text evidence="5">The sequence shown here is derived from an EMBL/GenBank/DDBJ whole genome shotgun (WGS) entry which is preliminary data.</text>
</comment>
<evidence type="ECO:0000256" key="1">
    <source>
        <dbReference type="ARBA" id="ARBA00010062"/>
    </source>
</evidence>
<sequence>MRRSLKVPALFLAGALALAACGGDDDEASSGGTGADGVKGGPGITDDTITLGVMTDLTGPFKDFSTTLQAGHKMWVDEVNGKGGICNRQIKLETLDHGYKADTATIQFPDLEPKVAGFMELLGSPVIAALKTDINDKQVTTMAVSWSSELLDQPYVIIVGTTYDLEMINGLDYLLEKGDIKKGDTIGHIYQEGEYGGNGLAGAKHFAKENGIKLSEAKVTSTDTDMKAIVTKFKGEGVKAIALTTSPAQTASAATNNVGLGLNVPMVGNGPVFAPALLDTPAANALSKLYVVASAVPYTSPLPKAKELAKAFEEANPDIKPSFTVQYGYAQGLIWGQILNKACESKDLSREGINAALKASDNITTDKLVSDLDFSKPGSPSSRDVYIAQVDKGTKGGLKQVQGLKVGKDAKTYKAPHEGM</sequence>
<comment type="similarity">
    <text evidence="1">Belongs to the leucine-binding protein family.</text>
</comment>
<evidence type="ECO:0000256" key="3">
    <source>
        <dbReference type="SAM" id="SignalP"/>
    </source>
</evidence>
<feature type="domain" description="Leucine-binding protein" evidence="4">
    <location>
        <begin position="48"/>
        <end position="393"/>
    </location>
</feature>
<evidence type="ECO:0000256" key="2">
    <source>
        <dbReference type="ARBA" id="ARBA00022729"/>
    </source>
</evidence>
<proteinExistence type="inferred from homology"/>
<dbReference type="Proteomes" id="UP001500957">
    <property type="component" value="Unassembled WGS sequence"/>
</dbReference>
<evidence type="ECO:0000313" key="5">
    <source>
        <dbReference type="EMBL" id="GAA0604383.1"/>
    </source>
</evidence>
<keyword evidence="2 3" id="KW-0732">Signal</keyword>
<organism evidence="5 6">
    <name type="scientific">Sporichthya brevicatena</name>
    <dbReference type="NCBI Taxonomy" id="171442"/>
    <lineage>
        <taxon>Bacteria</taxon>
        <taxon>Bacillati</taxon>
        <taxon>Actinomycetota</taxon>
        <taxon>Actinomycetes</taxon>
        <taxon>Sporichthyales</taxon>
        <taxon>Sporichthyaceae</taxon>
        <taxon>Sporichthya</taxon>
    </lineage>
</organism>
<accession>A0ABN1G587</accession>
<dbReference type="PANTHER" id="PTHR47235">
    <property type="entry name" value="BLR6548 PROTEIN"/>
    <property type="match status" value="1"/>
</dbReference>
<feature type="signal peptide" evidence="3">
    <location>
        <begin position="1"/>
        <end position="19"/>
    </location>
</feature>
<dbReference type="Pfam" id="PF13458">
    <property type="entry name" value="Peripla_BP_6"/>
    <property type="match status" value="1"/>
</dbReference>
<dbReference type="InterPro" id="IPR028082">
    <property type="entry name" value="Peripla_BP_I"/>
</dbReference>
<keyword evidence="6" id="KW-1185">Reference proteome</keyword>
<feature type="chain" id="PRO_5047238702" evidence="3">
    <location>
        <begin position="20"/>
        <end position="420"/>
    </location>
</feature>
<dbReference type="SUPFAM" id="SSF53822">
    <property type="entry name" value="Periplasmic binding protein-like I"/>
    <property type="match status" value="1"/>
</dbReference>
<evidence type="ECO:0000313" key="6">
    <source>
        <dbReference type="Proteomes" id="UP001500957"/>
    </source>
</evidence>
<dbReference type="PANTHER" id="PTHR47235:SF1">
    <property type="entry name" value="BLR6548 PROTEIN"/>
    <property type="match status" value="1"/>
</dbReference>
<dbReference type="EMBL" id="BAAAHE010000004">
    <property type="protein sequence ID" value="GAA0604383.1"/>
    <property type="molecule type" value="Genomic_DNA"/>
</dbReference>
<evidence type="ECO:0000259" key="4">
    <source>
        <dbReference type="Pfam" id="PF13458"/>
    </source>
</evidence>
<dbReference type="Gene3D" id="3.40.50.2300">
    <property type="match status" value="2"/>
</dbReference>
<name>A0ABN1G587_9ACTN</name>
<gene>
    <name evidence="5" type="ORF">GCM10009547_02650</name>
</gene>
<dbReference type="RefSeq" id="WP_344600769.1">
    <property type="nucleotide sequence ID" value="NZ_BAAAHE010000004.1"/>
</dbReference>
<dbReference type="PROSITE" id="PS51257">
    <property type="entry name" value="PROKAR_LIPOPROTEIN"/>
    <property type="match status" value="1"/>
</dbReference>
<dbReference type="InterPro" id="IPR028081">
    <property type="entry name" value="Leu-bd"/>
</dbReference>
<reference evidence="5 6" key="1">
    <citation type="journal article" date="2019" name="Int. J. Syst. Evol. Microbiol.">
        <title>The Global Catalogue of Microorganisms (GCM) 10K type strain sequencing project: providing services to taxonomists for standard genome sequencing and annotation.</title>
        <authorList>
            <consortium name="The Broad Institute Genomics Platform"/>
            <consortium name="The Broad Institute Genome Sequencing Center for Infectious Disease"/>
            <person name="Wu L."/>
            <person name="Ma J."/>
        </authorList>
    </citation>
    <scope>NUCLEOTIDE SEQUENCE [LARGE SCALE GENOMIC DNA]</scope>
    <source>
        <strain evidence="5 6">JCM 10671</strain>
    </source>
</reference>
<protein>
    <submittedName>
        <fullName evidence="5">ABC transporter substrate-binding protein</fullName>
    </submittedName>
</protein>